<dbReference type="Pfam" id="PF13732">
    <property type="entry name" value="DrrA1-3_C"/>
    <property type="match status" value="1"/>
</dbReference>
<comment type="caution">
    <text evidence="6">The sequence shown here is derived from an EMBL/GenBank/DDBJ whole genome shotgun (WGS) entry which is preliminary data.</text>
</comment>
<evidence type="ECO:0000256" key="2">
    <source>
        <dbReference type="ARBA" id="ARBA00022448"/>
    </source>
</evidence>
<dbReference type="InterPro" id="IPR003439">
    <property type="entry name" value="ABC_transporter-like_ATP-bd"/>
</dbReference>
<evidence type="ECO:0000256" key="1">
    <source>
        <dbReference type="ARBA" id="ARBA00005417"/>
    </source>
</evidence>
<dbReference type="RefSeq" id="WP_307356573.1">
    <property type="nucleotide sequence ID" value="NZ_BAAACJ010000015.1"/>
</dbReference>
<dbReference type="InterPro" id="IPR027417">
    <property type="entry name" value="P-loop_NTPase"/>
</dbReference>
<comment type="similarity">
    <text evidence="1">Belongs to the ABC transporter superfamily.</text>
</comment>
<evidence type="ECO:0000256" key="3">
    <source>
        <dbReference type="ARBA" id="ARBA00022741"/>
    </source>
</evidence>
<keyword evidence="7" id="KW-1185">Reference proteome</keyword>
<evidence type="ECO:0000256" key="4">
    <source>
        <dbReference type="ARBA" id="ARBA00022840"/>
    </source>
</evidence>
<dbReference type="EMBL" id="JAUSWN010000021">
    <property type="protein sequence ID" value="MDQ0480537.1"/>
    <property type="molecule type" value="Genomic_DNA"/>
</dbReference>
<accession>A0ABU0JXA2</accession>
<dbReference type="CDD" id="cd03230">
    <property type="entry name" value="ABC_DR_subfamily_A"/>
    <property type="match status" value="1"/>
</dbReference>
<dbReference type="GO" id="GO:0005524">
    <property type="term" value="F:ATP binding"/>
    <property type="evidence" value="ECO:0007669"/>
    <property type="project" value="UniProtKB-KW"/>
</dbReference>
<dbReference type="PROSITE" id="PS50893">
    <property type="entry name" value="ABC_TRANSPORTER_2"/>
    <property type="match status" value="1"/>
</dbReference>
<protein>
    <submittedName>
        <fullName evidence="6">ABC-2 type transport system ATP-binding protein</fullName>
    </submittedName>
</protein>
<feature type="domain" description="ABC transporter" evidence="5">
    <location>
        <begin position="7"/>
        <end position="235"/>
    </location>
</feature>
<dbReference type="SUPFAM" id="SSF52540">
    <property type="entry name" value="P-loop containing nucleoside triphosphate hydrolases"/>
    <property type="match status" value="1"/>
</dbReference>
<dbReference type="Gene3D" id="3.40.50.300">
    <property type="entry name" value="P-loop containing nucleotide triphosphate hydrolases"/>
    <property type="match status" value="1"/>
</dbReference>
<keyword evidence="2" id="KW-0813">Transport</keyword>
<evidence type="ECO:0000259" key="5">
    <source>
        <dbReference type="PROSITE" id="PS50893"/>
    </source>
</evidence>
<proteinExistence type="inferred from homology"/>
<dbReference type="Proteomes" id="UP001224418">
    <property type="component" value="Unassembled WGS sequence"/>
</dbReference>
<evidence type="ECO:0000313" key="7">
    <source>
        <dbReference type="Proteomes" id="UP001224418"/>
    </source>
</evidence>
<dbReference type="InterPro" id="IPR025302">
    <property type="entry name" value="DrrA1/2-like_C"/>
</dbReference>
<keyword evidence="3" id="KW-0547">Nucleotide-binding</keyword>
<gene>
    <name evidence="6" type="ORF">QOZ93_002285</name>
</gene>
<reference evidence="6 7" key="1">
    <citation type="submission" date="2023-07" db="EMBL/GenBank/DDBJ databases">
        <title>Genomic Encyclopedia of Type Strains, Phase IV (KMG-IV): sequencing the most valuable type-strain genomes for metagenomic binning, comparative biology and taxonomic classification.</title>
        <authorList>
            <person name="Goeker M."/>
        </authorList>
    </citation>
    <scope>NUCLEOTIDE SEQUENCE [LARGE SCALE GENOMIC DNA]</scope>
    <source>
        <strain evidence="6 7">DSM 1400</strain>
    </source>
</reference>
<evidence type="ECO:0000313" key="6">
    <source>
        <dbReference type="EMBL" id="MDQ0480537.1"/>
    </source>
</evidence>
<sequence>MEKVEILKVNNLKKSFKDNIILDDLSCSVKQGEVFGFLGKNGAGKTTTMKMILGFLKPNSGSIKVCGELVSFGNTKTNKNIGYLPDVPEFYGYMTPLEYLNLCGEISGVDKKKIKEKSIELLELVGLNNLNRKISGFSRGMKQRLGIAQALINEPKLLICDEPTSALDPVGRKEILDILQCIKGDTTIVFSTHILSDVERICDTIGVLDKGKMVLQGKLQEIKKDYRQDKILIQSNTISGLRKLEEHIILDSNVIKVDLDKNTMIITLKDLENTSMGILNFIISNKIPLLKYEVCEPSLESMFLEVIS</sequence>
<dbReference type="PANTHER" id="PTHR43335">
    <property type="entry name" value="ABC TRANSPORTER, ATP-BINDING PROTEIN"/>
    <property type="match status" value="1"/>
</dbReference>
<dbReference type="Pfam" id="PF00005">
    <property type="entry name" value="ABC_tran"/>
    <property type="match status" value="1"/>
</dbReference>
<dbReference type="PANTHER" id="PTHR43335:SF4">
    <property type="entry name" value="ABC TRANSPORTER, ATP-BINDING PROTEIN"/>
    <property type="match status" value="1"/>
</dbReference>
<dbReference type="SMART" id="SM00382">
    <property type="entry name" value="AAA"/>
    <property type="match status" value="1"/>
</dbReference>
<name>A0ABU0JXA2_HATLI</name>
<dbReference type="InterPro" id="IPR003593">
    <property type="entry name" value="AAA+_ATPase"/>
</dbReference>
<organism evidence="6 7">
    <name type="scientific">Hathewaya limosa</name>
    <name type="common">Clostridium limosum</name>
    <dbReference type="NCBI Taxonomy" id="1536"/>
    <lineage>
        <taxon>Bacteria</taxon>
        <taxon>Bacillati</taxon>
        <taxon>Bacillota</taxon>
        <taxon>Clostridia</taxon>
        <taxon>Eubacteriales</taxon>
        <taxon>Clostridiaceae</taxon>
        <taxon>Hathewaya</taxon>
    </lineage>
</organism>
<keyword evidence="4 6" id="KW-0067">ATP-binding</keyword>